<dbReference type="AlphaFoldDB" id="A0A6H5HG26"/>
<dbReference type="EMBL" id="CADCXU010029841">
    <property type="protein sequence ID" value="CAB0015998.1"/>
    <property type="molecule type" value="Genomic_DNA"/>
</dbReference>
<protein>
    <submittedName>
        <fullName evidence="1">Uncharacterized protein</fullName>
    </submittedName>
</protein>
<accession>A0A6H5HG26</accession>
<evidence type="ECO:0000313" key="1">
    <source>
        <dbReference type="EMBL" id="CAB0015998.1"/>
    </source>
</evidence>
<organism evidence="1 2">
    <name type="scientific">Nesidiocoris tenuis</name>
    <dbReference type="NCBI Taxonomy" id="355587"/>
    <lineage>
        <taxon>Eukaryota</taxon>
        <taxon>Metazoa</taxon>
        <taxon>Ecdysozoa</taxon>
        <taxon>Arthropoda</taxon>
        <taxon>Hexapoda</taxon>
        <taxon>Insecta</taxon>
        <taxon>Pterygota</taxon>
        <taxon>Neoptera</taxon>
        <taxon>Paraneoptera</taxon>
        <taxon>Hemiptera</taxon>
        <taxon>Heteroptera</taxon>
        <taxon>Panheteroptera</taxon>
        <taxon>Cimicomorpha</taxon>
        <taxon>Miridae</taxon>
        <taxon>Dicyphina</taxon>
        <taxon>Nesidiocoris</taxon>
    </lineage>
</organism>
<keyword evidence="2" id="KW-1185">Reference proteome</keyword>
<proteinExistence type="predicted"/>
<dbReference type="Proteomes" id="UP000479000">
    <property type="component" value="Unassembled WGS sequence"/>
</dbReference>
<name>A0A6H5HG26_9HEMI</name>
<feature type="non-terminal residue" evidence="1">
    <location>
        <position position="55"/>
    </location>
</feature>
<sequence>MPSPYEHDERPDDADGEDAIQNVPAYVLIALEQKINRIRFVGETLRLFDTWKGTK</sequence>
<evidence type="ECO:0000313" key="2">
    <source>
        <dbReference type="Proteomes" id="UP000479000"/>
    </source>
</evidence>
<reference evidence="1 2" key="1">
    <citation type="submission" date="2020-02" db="EMBL/GenBank/DDBJ databases">
        <authorList>
            <person name="Ferguson B K."/>
        </authorList>
    </citation>
    <scope>NUCLEOTIDE SEQUENCE [LARGE SCALE GENOMIC DNA]</scope>
</reference>
<gene>
    <name evidence="1" type="ORF">NTEN_LOCUS20329</name>
</gene>